<accession>A0A812NBY7</accession>
<feature type="compositionally biased region" description="Low complexity" evidence="2">
    <location>
        <begin position="217"/>
        <end position="234"/>
    </location>
</feature>
<protein>
    <submittedName>
        <fullName evidence="3">Uncharacterized protein</fullName>
    </submittedName>
</protein>
<proteinExistence type="predicted"/>
<feature type="region of interest" description="Disordered" evidence="2">
    <location>
        <begin position="172"/>
        <end position="256"/>
    </location>
</feature>
<dbReference type="OrthoDB" id="414470at2759"/>
<feature type="compositionally biased region" description="Acidic residues" evidence="2">
    <location>
        <begin position="245"/>
        <end position="256"/>
    </location>
</feature>
<evidence type="ECO:0000313" key="4">
    <source>
        <dbReference type="Proteomes" id="UP000604046"/>
    </source>
</evidence>
<dbReference type="EMBL" id="CAJNDS010002069">
    <property type="protein sequence ID" value="CAE7303666.1"/>
    <property type="molecule type" value="Genomic_DNA"/>
</dbReference>
<evidence type="ECO:0000256" key="1">
    <source>
        <dbReference type="SAM" id="Coils"/>
    </source>
</evidence>
<evidence type="ECO:0000313" key="3">
    <source>
        <dbReference type="EMBL" id="CAE7303666.1"/>
    </source>
</evidence>
<feature type="coiled-coil region" evidence="1">
    <location>
        <begin position="94"/>
        <end position="161"/>
    </location>
</feature>
<evidence type="ECO:0000256" key="2">
    <source>
        <dbReference type="SAM" id="MobiDB-lite"/>
    </source>
</evidence>
<organism evidence="3 4">
    <name type="scientific">Symbiodinium natans</name>
    <dbReference type="NCBI Taxonomy" id="878477"/>
    <lineage>
        <taxon>Eukaryota</taxon>
        <taxon>Sar</taxon>
        <taxon>Alveolata</taxon>
        <taxon>Dinophyceae</taxon>
        <taxon>Suessiales</taxon>
        <taxon>Symbiodiniaceae</taxon>
        <taxon>Symbiodinium</taxon>
    </lineage>
</organism>
<feature type="compositionally biased region" description="Basic and acidic residues" evidence="2">
    <location>
        <begin position="174"/>
        <end position="185"/>
    </location>
</feature>
<name>A0A812NBY7_9DINO</name>
<sequence length="256" mass="27855">MVAPGPQIAGATMSRGIGHGVTGPAVARAGRQSKQVMGLEAQQTVRLTTRMSTPARLANIVAADLPHHLASAWSREVWQCMQPMYVEKDSGSSSDQVSNENEQLRRALAQAEERQAEFASEALEAWQQLHQVMHWKELEAQAKAEAKQAAFEAEMRAAQEAFEVTRARHQKFKNRVERNRQAQRDHKARQKAGLTLKPRGRNGQPPAIMAVGFVNDAEASSAASPAAPATQAAPDLPLQELQTADQEEAGGDQPAE</sequence>
<keyword evidence="4" id="KW-1185">Reference proteome</keyword>
<keyword evidence="1" id="KW-0175">Coiled coil</keyword>
<reference evidence="3" key="1">
    <citation type="submission" date="2021-02" db="EMBL/GenBank/DDBJ databases">
        <authorList>
            <person name="Dougan E. K."/>
            <person name="Rhodes N."/>
            <person name="Thang M."/>
            <person name="Chan C."/>
        </authorList>
    </citation>
    <scope>NUCLEOTIDE SEQUENCE</scope>
</reference>
<gene>
    <name evidence="3" type="ORF">SNAT2548_LOCUS15967</name>
</gene>
<feature type="region of interest" description="Disordered" evidence="2">
    <location>
        <begin position="1"/>
        <end position="24"/>
    </location>
</feature>
<comment type="caution">
    <text evidence="3">The sequence shown here is derived from an EMBL/GenBank/DDBJ whole genome shotgun (WGS) entry which is preliminary data.</text>
</comment>
<dbReference type="Proteomes" id="UP000604046">
    <property type="component" value="Unassembled WGS sequence"/>
</dbReference>
<dbReference type="AlphaFoldDB" id="A0A812NBY7"/>